<evidence type="ECO:0000256" key="3">
    <source>
        <dbReference type="ARBA" id="ARBA00023125"/>
    </source>
</evidence>
<dbReference type="InterPro" id="IPR003340">
    <property type="entry name" value="B3_DNA-bd"/>
</dbReference>
<sequence>LCWVIILSRKSLIRSIEKDMSTRASTHQEPAENGASGSDNNNNNNFNSAMREPMFEKVLTPSDVGKLNRLVIPKQHAENYFPLEDNQTGTLLDFQDKNGKMWRFRYSYWNSSQSYVMTKGWSRFVKEKKLNNGDTVSFHRGYVPNDNEPEQRRNILFIDWRNRSDTNLLHNINHHHYPTLGPPPYPTASYYPVTEYSMPHYGRFPSLYHNQFLGYGYGPYGKTVTGGRYYAGSPLDHHHRWNLGRSEPFVYDSCPVFPTTSLTSSLAMLPSSSPSQPPQEGTAKKLRLFGFDVEESSSSGEARAEMGVAGHSSSSPVVIRDNESSWRLPRGEMGGLSSSVVNLSDDENYKRKGKSLEF</sequence>
<keyword evidence="2" id="KW-0805">Transcription regulation</keyword>
<dbReference type="SMART" id="SM01019">
    <property type="entry name" value="B3"/>
    <property type="match status" value="1"/>
</dbReference>
<dbReference type="SUPFAM" id="SSF101936">
    <property type="entry name" value="DNA-binding pseudobarrel domain"/>
    <property type="match status" value="1"/>
</dbReference>
<dbReference type="PANTHER" id="PTHR31140">
    <property type="entry name" value="B3 DOMAIN-CONTAINING TRANSCRIPTION FACTOR ABI3"/>
    <property type="match status" value="1"/>
</dbReference>
<dbReference type="GO" id="GO:0003677">
    <property type="term" value="F:DNA binding"/>
    <property type="evidence" value="ECO:0007669"/>
    <property type="project" value="UniProtKB-KW"/>
</dbReference>
<feature type="domain" description="TF-B3" evidence="7">
    <location>
        <begin position="55"/>
        <end position="164"/>
    </location>
</feature>
<evidence type="ECO:0000256" key="5">
    <source>
        <dbReference type="ARBA" id="ARBA00023242"/>
    </source>
</evidence>
<dbReference type="Gene3D" id="2.40.330.10">
    <property type="entry name" value="DNA-binding pseudobarrel domain"/>
    <property type="match status" value="1"/>
</dbReference>
<dbReference type="GO" id="GO:0003700">
    <property type="term" value="F:DNA-binding transcription factor activity"/>
    <property type="evidence" value="ECO:0007669"/>
    <property type="project" value="InterPro"/>
</dbReference>
<reference evidence="8" key="1">
    <citation type="submission" date="2021-01" db="EMBL/GenBank/DDBJ databases">
        <authorList>
            <consortium name="Genoscope - CEA"/>
            <person name="William W."/>
        </authorList>
    </citation>
    <scope>NUCLEOTIDE SEQUENCE</scope>
</reference>
<dbReference type="GO" id="GO:0005634">
    <property type="term" value="C:nucleus"/>
    <property type="evidence" value="ECO:0007669"/>
    <property type="project" value="UniProtKB-SubCell"/>
</dbReference>
<dbReference type="InterPro" id="IPR015300">
    <property type="entry name" value="DNA-bd_pseudobarrel_sf"/>
</dbReference>
<comment type="subcellular location">
    <subcellularLocation>
        <location evidence="1">Nucleus</location>
    </subcellularLocation>
</comment>
<proteinExistence type="predicted"/>
<dbReference type="PROSITE" id="PS50863">
    <property type="entry name" value="B3"/>
    <property type="match status" value="1"/>
</dbReference>
<keyword evidence="3" id="KW-0238">DNA-binding</keyword>
<evidence type="ECO:0000313" key="8">
    <source>
        <dbReference type="EMBL" id="CAF1915954.1"/>
    </source>
</evidence>
<dbReference type="CDD" id="cd10017">
    <property type="entry name" value="B3_DNA"/>
    <property type="match status" value="1"/>
</dbReference>
<evidence type="ECO:0000259" key="7">
    <source>
        <dbReference type="PROSITE" id="PS50863"/>
    </source>
</evidence>
<feature type="compositionally biased region" description="Basic and acidic residues" evidence="6">
    <location>
        <begin position="347"/>
        <end position="358"/>
    </location>
</feature>
<dbReference type="PANTHER" id="PTHR31140:SF64">
    <property type="entry name" value="B3 DOMAIN-CONTAINING TRANSCRIPTION FACTOR NGA4"/>
    <property type="match status" value="1"/>
</dbReference>
<feature type="non-terminal residue" evidence="8">
    <location>
        <position position="1"/>
    </location>
</feature>
<dbReference type="InterPro" id="IPR044800">
    <property type="entry name" value="LEC2-like"/>
</dbReference>
<dbReference type="AlphaFoldDB" id="A0A816K8D9"/>
<gene>
    <name evidence="8" type="ORF">DARMORV10_C02P38630.1</name>
</gene>
<keyword evidence="5" id="KW-0539">Nucleus</keyword>
<dbReference type="Pfam" id="PF02362">
    <property type="entry name" value="B3"/>
    <property type="match status" value="1"/>
</dbReference>
<feature type="region of interest" description="Disordered" evidence="6">
    <location>
        <begin position="20"/>
        <end position="48"/>
    </location>
</feature>
<accession>A0A816K8D9</accession>
<protein>
    <submittedName>
        <fullName evidence="8">(rape) hypothetical protein</fullName>
    </submittedName>
</protein>
<feature type="region of interest" description="Disordered" evidence="6">
    <location>
        <begin position="300"/>
        <end position="358"/>
    </location>
</feature>
<evidence type="ECO:0000256" key="4">
    <source>
        <dbReference type="ARBA" id="ARBA00023163"/>
    </source>
</evidence>
<dbReference type="EMBL" id="HG994366">
    <property type="protein sequence ID" value="CAF1915954.1"/>
    <property type="molecule type" value="Genomic_DNA"/>
</dbReference>
<evidence type="ECO:0000256" key="6">
    <source>
        <dbReference type="SAM" id="MobiDB-lite"/>
    </source>
</evidence>
<evidence type="ECO:0000256" key="2">
    <source>
        <dbReference type="ARBA" id="ARBA00023015"/>
    </source>
</evidence>
<name>A0A816K8D9_BRANA</name>
<keyword evidence="4" id="KW-0804">Transcription</keyword>
<dbReference type="Proteomes" id="UP001295469">
    <property type="component" value="Chromosome C02"/>
</dbReference>
<evidence type="ECO:0000256" key="1">
    <source>
        <dbReference type="ARBA" id="ARBA00004123"/>
    </source>
</evidence>
<organism evidence="8">
    <name type="scientific">Brassica napus</name>
    <name type="common">Rape</name>
    <dbReference type="NCBI Taxonomy" id="3708"/>
    <lineage>
        <taxon>Eukaryota</taxon>
        <taxon>Viridiplantae</taxon>
        <taxon>Streptophyta</taxon>
        <taxon>Embryophyta</taxon>
        <taxon>Tracheophyta</taxon>
        <taxon>Spermatophyta</taxon>
        <taxon>Magnoliopsida</taxon>
        <taxon>eudicotyledons</taxon>
        <taxon>Gunneridae</taxon>
        <taxon>Pentapetalae</taxon>
        <taxon>rosids</taxon>
        <taxon>malvids</taxon>
        <taxon>Brassicales</taxon>
        <taxon>Brassicaceae</taxon>
        <taxon>Brassiceae</taxon>
        <taxon>Brassica</taxon>
    </lineage>
</organism>